<dbReference type="EMBL" id="IACK01058177">
    <property type="protein sequence ID" value="LAA75264.1"/>
    <property type="molecule type" value="Transcribed_RNA"/>
</dbReference>
<accession>A0A2D4HTF6</accession>
<sequence length="125" mass="14917">MSMMAERMKLILNERIHPDQNGFLPMRQIRNNTRTIINILEYYETHPGSQVFLDAQKVFDNLNWEVIKCQINLMKFGDNFTQMLESIYLNQKARVMINGEFTNPFKIKKVSGRDVYCRLCFLLQY</sequence>
<proteinExistence type="predicted"/>
<reference evidence="1" key="2">
    <citation type="submission" date="2017-11" db="EMBL/GenBank/DDBJ databases">
        <title>Coralsnake Venomics: Analyses of Venom Gland Transcriptomes and Proteomes of Six Brazilian Taxa.</title>
        <authorList>
            <person name="Aird S.D."/>
            <person name="Jorge da Silva N."/>
            <person name="Qiu L."/>
            <person name="Villar-Briones A."/>
            <person name="Aparecida-Saddi V."/>
            <person name="Campos-Telles M.P."/>
            <person name="Grau M."/>
            <person name="Mikheyev A.S."/>
        </authorList>
    </citation>
    <scope>NUCLEOTIDE SEQUENCE</scope>
    <source>
        <tissue evidence="1">Venom_gland</tissue>
    </source>
</reference>
<protein>
    <submittedName>
        <fullName evidence="1">Uncharacterized protein</fullName>
    </submittedName>
</protein>
<evidence type="ECO:0000313" key="1">
    <source>
        <dbReference type="EMBL" id="LAA75264.1"/>
    </source>
</evidence>
<name>A0A2D4HTF6_MICLE</name>
<dbReference type="PANTHER" id="PTHR31635:SF196">
    <property type="entry name" value="REVERSE TRANSCRIPTASE DOMAIN-CONTAINING PROTEIN-RELATED"/>
    <property type="match status" value="1"/>
</dbReference>
<dbReference type="PANTHER" id="PTHR31635">
    <property type="entry name" value="REVERSE TRANSCRIPTASE DOMAIN-CONTAINING PROTEIN-RELATED"/>
    <property type="match status" value="1"/>
</dbReference>
<dbReference type="AlphaFoldDB" id="A0A2D4HTF6"/>
<organism evidence="1">
    <name type="scientific">Micrurus lemniscatus lemniscatus</name>
    <dbReference type="NCBI Taxonomy" id="129467"/>
    <lineage>
        <taxon>Eukaryota</taxon>
        <taxon>Metazoa</taxon>
        <taxon>Chordata</taxon>
        <taxon>Craniata</taxon>
        <taxon>Vertebrata</taxon>
        <taxon>Euteleostomi</taxon>
        <taxon>Lepidosauria</taxon>
        <taxon>Squamata</taxon>
        <taxon>Bifurcata</taxon>
        <taxon>Unidentata</taxon>
        <taxon>Episquamata</taxon>
        <taxon>Toxicofera</taxon>
        <taxon>Serpentes</taxon>
        <taxon>Colubroidea</taxon>
        <taxon>Elapidae</taxon>
        <taxon>Elapinae</taxon>
        <taxon>Micrurus</taxon>
    </lineage>
</organism>
<reference evidence="1" key="1">
    <citation type="submission" date="2017-07" db="EMBL/GenBank/DDBJ databases">
        <authorList>
            <person name="Mikheyev A."/>
            <person name="Grau M."/>
        </authorList>
    </citation>
    <scope>NUCLEOTIDE SEQUENCE</scope>
    <source>
        <tissue evidence="1">Venom_gland</tissue>
    </source>
</reference>